<dbReference type="SUPFAM" id="SSF54001">
    <property type="entry name" value="Cysteine proteinases"/>
    <property type="match status" value="1"/>
</dbReference>
<dbReference type="OrthoDB" id="9804872at2"/>
<dbReference type="InterPro" id="IPR038765">
    <property type="entry name" value="Papain-like_cys_pep_sf"/>
</dbReference>
<protein>
    <submittedName>
        <fullName evidence="3">Uncharacterized conserved protein, DUF2126 family</fullName>
    </submittedName>
</protein>
<gene>
    <name evidence="3" type="ORF">SAMN02949497_3281</name>
</gene>
<evidence type="ECO:0000259" key="2">
    <source>
        <dbReference type="SMART" id="SM00460"/>
    </source>
</evidence>
<dbReference type="PANTHER" id="PTHR33490">
    <property type="entry name" value="BLR5614 PROTEIN-RELATED"/>
    <property type="match status" value="1"/>
</dbReference>
<dbReference type="PANTHER" id="PTHR33490:SF1">
    <property type="entry name" value="SLL1233 PROTEIN"/>
    <property type="match status" value="1"/>
</dbReference>
<dbReference type="EMBL" id="FXAM01000001">
    <property type="protein sequence ID" value="SMF95904.1"/>
    <property type="molecule type" value="Genomic_DNA"/>
</dbReference>
<accession>A0A1Y6D6B2</accession>
<evidence type="ECO:0000313" key="3">
    <source>
        <dbReference type="EMBL" id="SMF95904.1"/>
    </source>
</evidence>
<evidence type="ECO:0000313" key="4">
    <source>
        <dbReference type="Proteomes" id="UP000192923"/>
    </source>
</evidence>
<proteinExistence type="predicted"/>
<dbReference type="AlphaFoldDB" id="A0A1Y6D6B2"/>
<sequence length="1124" mass="124064">MTTRIALTHTLTQRFERRVLLPTHWLRLRPAPHTQAPITAYSLKIDTDPHFINWVRDPFENYLARLDLPEPVFGLKIVLDLIADLKPLNPFDFLVEAAYSQFPFEYPEQLLKELTPYLHLPEPGMLLADWLGALAPKPGYILEALAEVTTAVHRHLAIAGHASPGAVDVETVLAKAKGSPWEAAWLLVLSFRHLGLAARFTSGYRVSLAPEPVTVHAWGQDAPATTSRWLDSAGLHAWCEVFLPGAGWVGLDPAAGLFIHEGYLPLASTPDPLRALPWSADEAGWLASAGTESAGLSGEIRVRRLAPEAGPAPYSAAQWADLRAVARQVDAQLAEDGIGLALGPGLCLTKTDCYAPEWSILALGPSKRATAEDLALRLGRKLNTGPVFHEGQGEWFGGEPLPRWRLNCFYRADGHPIWRNPAILVGAASPESGVEAPDAEYFAQTLAKKLGVPQEHLMPAYEDQLHELWQNRAHLDFEPPTSALRDPLQRKALAAKLSQTRREPVGYVLPLRRDPVTERWTSGTWEFRRGALYLVPGASPLGYRLPLDSLPVGEDHITGHDPERCHFEERPLLPEVYGELSARLTTYIAVPPSPEQADPDRIDSRAPRTALCVQVRDGRLSVFLPPLTHLEHWLDLIHAIEATAFGTGIPVRLEGYEPPEDYRLRRLVLEPEAGLLRAVLPMADSLEQTRSLLELAYREAAALGLYAGRHDGGGRLQAPGGNAEITLGGTQPPASPFLLRPQLLHSLVAYWQRHPCLSYFFAGRLIGPSGTAPRPDEGRDDALYELDIALSRMPLDDSPGPWIPDRVLRHLLADPAGEMKRAEIRVDQLYSPDRSSQRLGRIAIRSFETAPDAALATAQALLLAALLAHLARNPADPRLEDWGPRLQDQFMLPAVLWEDLREVIRDIGRGGIPLQTEWFAPFLEQRFPALGRTRFDNLTLDLRMAHEPWPLLSEEVTAGGVSRFVDSANQRVQIEIEGFTPTLHVLVCNGQRVPLQATRERGRFVAGVRYKAWNPPSSLHPTVPPVAALVFDLLDARTGEVICGCTYVPARPDIAGAVAVPQPPPEAEPGGRSGPYRRRPQEVAQPPLTPGGRFLDFGSGTRYLAVPPERSHPRFPYLLDLVRG</sequence>
<dbReference type="Pfam" id="PF01841">
    <property type="entry name" value="Transglut_core"/>
    <property type="match status" value="1"/>
</dbReference>
<dbReference type="InterPro" id="IPR002931">
    <property type="entry name" value="Transglutaminase-like"/>
</dbReference>
<evidence type="ECO:0000256" key="1">
    <source>
        <dbReference type="SAM" id="MobiDB-lite"/>
    </source>
</evidence>
<dbReference type="InterPro" id="IPR013589">
    <property type="entry name" value="Bac_transglu_N"/>
</dbReference>
<dbReference type="STRING" id="1760988.SAMN02949497_3281"/>
<dbReference type="RefSeq" id="WP_085214530.1">
    <property type="nucleotide sequence ID" value="NZ_FXAM01000001.1"/>
</dbReference>
<dbReference type="InterPro" id="IPR018667">
    <property type="entry name" value="DUF2126"/>
</dbReference>
<dbReference type="Pfam" id="PF08379">
    <property type="entry name" value="Bact_transglu_N"/>
    <property type="match status" value="1"/>
</dbReference>
<dbReference type="Pfam" id="PF09899">
    <property type="entry name" value="DUF2126"/>
    <property type="match status" value="1"/>
</dbReference>
<feature type="region of interest" description="Disordered" evidence="1">
    <location>
        <begin position="1058"/>
        <end position="1092"/>
    </location>
</feature>
<dbReference type="Proteomes" id="UP000192923">
    <property type="component" value="Unassembled WGS sequence"/>
</dbReference>
<dbReference type="SMART" id="SM00460">
    <property type="entry name" value="TGc"/>
    <property type="match status" value="1"/>
</dbReference>
<keyword evidence="4" id="KW-1185">Reference proteome</keyword>
<reference evidence="3 4" key="1">
    <citation type="submission" date="2016-12" db="EMBL/GenBank/DDBJ databases">
        <authorList>
            <person name="Song W.-J."/>
            <person name="Kurnit D.M."/>
        </authorList>
    </citation>
    <scope>NUCLEOTIDE SEQUENCE [LARGE SCALE GENOMIC DNA]</scope>
    <source>
        <strain evidence="3 4">175</strain>
    </source>
</reference>
<organism evidence="3 4">
    <name type="scientific">Methylomagnum ishizawai</name>
    <dbReference type="NCBI Taxonomy" id="1760988"/>
    <lineage>
        <taxon>Bacteria</taxon>
        <taxon>Pseudomonadati</taxon>
        <taxon>Pseudomonadota</taxon>
        <taxon>Gammaproteobacteria</taxon>
        <taxon>Methylococcales</taxon>
        <taxon>Methylococcaceae</taxon>
        <taxon>Methylomagnum</taxon>
    </lineage>
</organism>
<name>A0A1Y6D6B2_9GAMM</name>
<dbReference type="Gene3D" id="3.10.620.30">
    <property type="match status" value="1"/>
</dbReference>
<feature type="domain" description="Transglutaminase-like" evidence="2">
    <location>
        <begin position="172"/>
        <end position="255"/>
    </location>
</feature>